<dbReference type="EMBL" id="GG745341">
    <property type="protein sequence ID" value="KNE62828.1"/>
    <property type="molecule type" value="Genomic_DNA"/>
</dbReference>
<keyword evidence="2" id="KW-1185">Reference proteome</keyword>
<dbReference type="OrthoDB" id="10479517at2759"/>
<protein>
    <submittedName>
        <fullName evidence="1">Uncharacterized protein</fullName>
    </submittedName>
</protein>
<proteinExistence type="predicted"/>
<name>A0A0L0SK30_ALLM3</name>
<dbReference type="AlphaFoldDB" id="A0A0L0SK30"/>
<dbReference type="Proteomes" id="UP000054350">
    <property type="component" value="Unassembled WGS sequence"/>
</dbReference>
<dbReference type="VEuPathDB" id="FungiDB:AMAG_08005"/>
<organism evidence="1 2">
    <name type="scientific">Allomyces macrogynus (strain ATCC 38327)</name>
    <name type="common">Allomyces javanicus var. macrogynus</name>
    <dbReference type="NCBI Taxonomy" id="578462"/>
    <lineage>
        <taxon>Eukaryota</taxon>
        <taxon>Fungi</taxon>
        <taxon>Fungi incertae sedis</taxon>
        <taxon>Blastocladiomycota</taxon>
        <taxon>Blastocladiomycetes</taxon>
        <taxon>Blastocladiales</taxon>
        <taxon>Blastocladiaceae</taxon>
        <taxon>Allomyces</taxon>
    </lineage>
</organism>
<sequence>MSPKGRSIAEAPGWKMRLESALYDVGPVRHIRLDVRSGEVTLEMARTDSVVKEVVRESGLVINGLRVEFEPVDPGYVPDASAPARSAFFMANVPAVTNIDSVHRWARQQQINCDVDPVNDLVPDMGDRTIAFLTTKANTIRNGKYLDGLEYKCRTVKVSRIEDPKALFASKESLEHGIREWLEFIKDS</sequence>
<gene>
    <name evidence="1" type="ORF">AMAG_08005</name>
</gene>
<evidence type="ECO:0000313" key="2">
    <source>
        <dbReference type="Proteomes" id="UP000054350"/>
    </source>
</evidence>
<reference evidence="2" key="2">
    <citation type="submission" date="2009-11" db="EMBL/GenBank/DDBJ databases">
        <title>The Genome Sequence of Allomyces macrogynus strain ATCC 38327.</title>
        <authorList>
            <consortium name="The Broad Institute Genome Sequencing Platform"/>
            <person name="Russ C."/>
            <person name="Cuomo C."/>
            <person name="Shea T."/>
            <person name="Young S.K."/>
            <person name="Zeng Q."/>
            <person name="Koehrsen M."/>
            <person name="Haas B."/>
            <person name="Borodovsky M."/>
            <person name="Guigo R."/>
            <person name="Alvarado L."/>
            <person name="Berlin A."/>
            <person name="Borenstein D."/>
            <person name="Chen Z."/>
            <person name="Engels R."/>
            <person name="Freedman E."/>
            <person name="Gellesch M."/>
            <person name="Goldberg J."/>
            <person name="Griggs A."/>
            <person name="Gujja S."/>
            <person name="Heiman D."/>
            <person name="Hepburn T."/>
            <person name="Howarth C."/>
            <person name="Jen D."/>
            <person name="Larson L."/>
            <person name="Lewis B."/>
            <person name="Mehta T."/>
            <person name="Park D."/>
            <person name="Pearson M."/>
            <person name="Roberts A."/>
            <person name="Saif S."/>
            <person name="Shenoy N."/>
            <person name="Sisk P."/>
            <person name="Stolte C."/>
            <person name="Sykes S."/>
            <person name="Walk T."/>
            <person name="White J."/>
            <person name="Yandava C."/>
            <person name="Burger G."/>
            <person name="Gray M.W."/>
            <person name="Holland P.W.H."/>
            <person name="King N."/>
            <person name="Lang F.B.F."/>
            <person name="Roger A.J."/>
            <person name="Ruiz-Trillo I."/>
            <person name="Lander E."/>
            <person name="Nusbaum C."/>
        </authorList>
    </citation>
    <scope>NUCLEOTIDE SEQUENCE [LARGE SCALE GENOMIC DNA]</scope>
    <source>
        <strain evidence="2">ATCC 38327</strain>
    </source>
</reference>
<accession>A0A0L0SK30</accession>
<reference evidence="1 2" key="1">
    <citation type="submission" date="2009-11" db="EMBL/GenBank/DDBJ databases">
        <title>Annotation of Allomyces macrogynus ATCC 38327.</title>
        <authorList>
            <consortium name="The Broad Institute Genome Sequencing Platform"/>
            <person name="Russ C."/>
            <person name="Cuomo C."/>
            <person name="Burger G."/>
            <person name="Gray M.W."/>
            <person name="Holland P.W.H."/>
            <person name="King N."/>
            <person name="Lang F.B.F."/>
            <person name="Roger A.J."/>
            <person name="Ruiz-Trillo I."/>
            <person name="Young S.K."/>
            <person name="Zeng Q."/>
            <person name="Gargeya S."/>
            <person name="Fitzgerald M."/>
            <person name="Haas B."/>
            <person name="Abouelleil A."/>
            <person name="Alvarado L."/>
            <person name="Arachchi H.M."/>
            <person name="Berlin A."/>
            <person name="Chapman S.B."/>
            <person name="Gearin G."/>
            <person name="Goldberg J."/>
            <person name="Griggs A."/>
            <person name="Gujja S."/>
            <person name="Hansen M."/>
            <person name="Heiman D."/>
            <person name="Howarth C."/>
            <person name="Larimer J."/>
            <person name="Lui A."/>
            <person name="MacDonald P.J.P."/>
            <person name="McCowen C."/>
            <person name="Montmayeur A."/>
            <person name="Murphy C."/>
            <person name="Neiman D."/>
            <person name="Pearson M."/>
            <person name="Priest M."/>
            <person name="Roberts A."/>
            <person name="Saif S."/>
            <person name="Shea T."/>
            <person name="Sisk P."/>
            <person name="Stolte C."/>
            <person name="Sykes S."/>
            <person name="Wortman J."/>
            <person name="Nusbaum C."/>
            <person name="Birren B."/>
        </authorList>
    </citation>
    <scope>NUCLEOTIDE SEQUENCE [LARGE SCALE GENOMIC DNA]</scope>
    <source>
        <strain evidence="1 2">ATCC 38327</strain>
    </source>
</reference>
<evidence type="ECO:0000313" key="1">
    <source>
        <dbReference type="EMBL" id="KNE62828.1"/>
    </source>
</evidence>